<dbReference type="SMART" id="SM00355">
    <property type="entry name" value="ZnF_C2H2"/>
    <property type="match status" value="2"/>
</dbReference>
<dbReference type="OrthoDB" id="1405595at2759"/>
<keyword evidence="2" id="KW-0677">Repeat</keyword>
<keyword evidence="9" id="KW-1185">Reference proteome</keyword>
<protein>
    <recommendedName>
        <fullName evidence="7">C2H2-type domain-containing protein</fullName>
    </recommendedName>
</protein>
<evidence type="ECO:0000313" key="9">
    <source>
        <dbReference type="Proteomes" id="UP000320762"/>
    </source>
</evidence>
<feature type="compositionally biased region" description="Basic and acidic residues" evidence="6">
    <location>
        <begin position="63"/>
        <end position="77"/>
    </location>
</feature>
<evidence type="ECO:0000256" key="5">
    <source>
        <dbReference type="PROSITE-ProRule" id="PRU00042"/>
    </source>
</evidence>
<dbReference type="InterPro" id="IPR036236">
    <property type="entry name" value="Znf_C2H2_sf"/>
</dbReference>
<feature type="domain" description="C2H2-type" evidence="7">
    <location>
        <begin position="81"/>
        <end position="108"/>
    </location>
</feature>
<reference evidence="8 9" key="1">
    <citation type="journal article" date="2019" name="New Phytol.">
        <title>Comparative genomics reveals unique wood-decay strategies and fruiting body development in the Schizophyllaceae.</title>
        <authorList>
            <person name="Almasi E."/>
            <person name="Sahu N."/>
            <person name="Krizsan K."/>
            <person name="Balint B."/>
            <person name="Kovacs G.M."/>
            <person name="Kiss B."/>
            <person name="Cseklye J."/>
            <person name="Drula E."/>
            <person name="Henrissat B."/>
            <person name="Nagy I."/>
            <person name="Chovatia M."/>
            <person name="Adam C."/>
            <person name="LaButti K."/>
            <person name="Lipzen A."/>
            <person name="Riley R."/>
            <person name="Grigoriev I.V."/>
            <person name="Nagy L.G."/>
        </authorList>
    </citation>
    <scope>NUCLEOTIDE SEQUENCE [LARGE SCALE GENOMIC DNA]</scope>
    <source>
        <strain evidence="8 9">NL-1724</strain>
    </source>
</reference>
<keyword evidence="1" id="KW-0479">Metal-binding</keyword>
<feature type="region of interest" description="Disordered" evidence="6">
    <location>
        <begin position="1"/>
        <end position="77"/>
    </location>
</feature>
<dbReference type="Gene3D" id="3.30.160.60">
    <property type="entry name" value="Classic Zinc Finger"/>
    <property type="match status" value="2"/>
</dbReference>
<dbReference type="SUPFAM" id="SSF57667">
    <property type="entry name" value="beta-beta-alpha zinc fingers"/>
    <property type="match status" value="1"/>
</dbReference>
<dbReference type="GO" id="GO:0000978">
    <property type="term" value="F:RNA polymerase II cis-regulatory region sequence-specific DNA binding"/>
    <property type="evidence" value="ECO:0007669"/>
    <property type="project" value="TreeGrafter"/>
</dbReference>
<dbReference type="GO" id="GO:0005634">
    <property type="term" value="C:nucleus"/>
    <property type="evidence" value="ECO:0007669"/>
    <property type="project" value="UniProtKB-ARBA"/>
</dbReference>
<evidence type="ECO:0000256" key="2">
    <source>
        <dbReference type="ARBA" id="ARBA00022737"/>
    </source>
</evidence>
<evidence type="ECO:0000259" key="7">
    <source>
        <dbReference type="PROSITE" id="PS50157"/>
    </source>
</evidence>
<dbReference type="InterPro" id="IPR013087">
    <property type="entry name" value="Znf_C2H2_type"/>
</dbReference>
<evidence type="ECO:0000256" key="3">
    <source>
        <dbReference type="ARBA" id="ARBA00022771"/>
    </source>
</evidence>
<evidence type="ECO:0000256" key="6">
    <source>
        <dbReference type="SAM" id="MobiDB-lite"/>
    </source>
</evidence>
<keyword evidence="4" id="KW-0862">Zinc</keyword>
<feature type="compositionally biased region" description="Low complexity" evidence="6">
    <location>
        <begin position="38"/>
        <end position="51"/>
    </location>
</feature>
<feature type="compositionally biased region" description="Basic and acidic residues" evidence="6">
    <location>
        <begin position="17"/>
        <end position="33"/>
    </location>
</feature>
<name>A0A550BV79_9AGAR</name>
<dbReference type="AlphaFoldDB" id="A0A550BV79"/>
<dbReference type="EMBL" id="VDMD01000069">
    <property type="protein sequence ID" value="TRM56452.1"/>
    <property type="molecule type" value="Genomic_DNA"/>
</dbReference>
<gene>
    <name evidence="8" type="ORF">BD626DRAFT_519585</name>
</gene>
<sequence>MQAINSEAYGRSTRPPSRLERATPGRSGHERGGLDMYQPSSRPPSRAQASQEDNIPYPNFRHRVGESRLRRPTVDEEERKHKCLRCGDSFRRKQHLEDHEERHLNRKQYQCDVVGCLECFNTKGDVRSHIKNKHGIHS</sequence>
<accession>A0A550BV79</accession>
<comment type="caution">
    <text evidence="8">The sequence shown here is derived from an EMBL/GenBank/DDBJ whole genome shotgun (WGS) entry which is preliminary data.</text>
</comment>
<dbReference type="GO" id="GO:0045944">
    <property type="term" value="P:positive regulation of transcription by RNA polymerase II"/>
    <property type="evidence" value="ECO:0007669"/>
    <property type="project" value="UniProtKB-ARBA"/>
</dbReference>
<dbReference type="PANTHER" id="PTHR19818">
    <property type="entry name" value="ZINC FINGER PROTEIN ZIC AND GLI"/>
    <property type="match status" value="1"/>
</dbReference>
<dbReference type="GO" id="GO:0008270">
    <property type="term" value="F:zinc ion binding"/>
    <property type="evidence" value="ECO:0007669"/>
    <property type="project" value="UniProtKB-KW"/>
</dbReference>
<dbReference type="GO" id="GO:0000981">
    <property type="term" value="F:DNA-binding transcription factor activity, RNA polymerase II-specific"/>
    <property type="evidence" value="ECO:0007669"/>
    <property type="project" value="TreeGrafter"/>
</dbReference>
<dbReference type="Proteomes" id="UP000320762">
    <property type="component" value="Unassembled WGS sequence"/>
</dbReference>
<proteinExistence type="predicted"/>
<evidence type="ECO:0000313" key="8">
    <source>
        <dbReference type="EMBL" id="TRM56452.1"/>
    </source>
</evidence>
<dbReference type="PROSITE" id="PS00028">
    <property type="entry name" value="ZINC_FINGER_C2H2_1"/>
    <property type="match status" value="2"/>
</dbReference>
<organism evidence="8 9">
    <name type="scientific">Schizophyllum amplum</name>
    <dbReference type="NCBI Taxonomy" id="97359"/>
    <lineage>
        <taxon>Eukaryota</taxon>
        <taxon>Fungi</taxon>
        <taxon>Dikarya</taxon>
        <taxon>Basidiomycota</taxon>
        <taxon>Agaricomycotina</taxon>
        <taxon>Agaricomycetes</taxon>
        <taxon>Agaricomycetidae</taxon>
        <taxon>Agaricales</taxon>
        <taxon>Schizophyllaceae</taxon>
        <taxon>Schizophyllum</taxon>
    </lineage>
</organism>
<feature type="domain" description="C2H2-type" evidence="7">
    <location>
        <begin position="109"/>
        <end position="138"/>
    </location>
</feature>
<dbReference type="STRING" id="97359.A0A550BV79"/>
<keyword evidence="3 5" id="KW-0863">Zinc-finger</keyword>
<evidence type="ECO:0000256" key="4">
    <source>
        <dbReference type="ARBA" id="ARBA00022833"/>
    </source>
</evidence>
<dbReference type="PANTHER" id="PTHR19818:SF139">
    <property type="entry name" value="PAIR-RULE PROTEIN ODD-PAIRED"/>
    <property type="match status" value="1"/>
</dbReference>
<evidence type="ECO:0000256" key="1">
    <source>
        <dbReference type="ARBA" id="ARBA00022723"/>
    </source>
</evidence>
<dbReference type="InterPro" id="IPR050329">
    <property type="entry name" value="GLI_C2H2-zinc-finger"/>
</dbReference>
<dbReference type="PROSITE" id="PS50157">
    <property type="entry name" value="ZINC_FINGER_C2H2_2"/>
    <property type="match status" value="2"/>
</dbReference>